<dbReference type="GO" id="GO:0003676">
    <property type="term" value="F:nucleic acid binding"/>
    <property type="evidence" value="ECO:0007669"/>
    <property type="project" value="InterPro"/>
</dbReference>
<keyword evidence="10" id="KW-1185">Reference proteome</keyword>
<comment type="catalytic activity">
    <reaction evidence="1">
        <text>Endonucleolytic cleavage to 5'-phosphomonoester.</text>
        <dbReference type="EC" id="3.1.26.4"/>
    </reaction>
</comment>
<dbReference type="GeneID" id="37047385"/>
<evidence type="ECO:0000256" key="6">
    <source>
        <dbReference type="ARBA" id="ARBA00022759"/>
    </source>
</evidence>
<dbReference type="GO" id="GO:0043137">
    <property type="term" value="P:DNA replication, removal of RNA primer"/>
    <property type="evidence" value="ECO:0007669"/>
    <property type="project" value="TreeGrafter"/>
</dbReference>
<evidence type="ECO:0000256" key="4">
    <source>
        <dbReference type="ARBA" id="ARBA00022722"/>
    </source>
</evidence>
<dbReference type="STRING" id="215250.A0A316YZN3"/>
<dbReference type="InterPro" id="IPR002156">
    <property type="entry name" value="RNaseH_domain"/>
</dbReference>
<dbReference type="InterPro" id="IPR012337">
    <property type="entry name" value="RNaseH-like_sf"/>
</dbReference>
<dbReference type="EMBL" id="KZ819634">
    <property type="protein sequence ID" value="PWN94128.1"/>
    <property type="molecule type" value="Genomic_DNA"/>
</dbReference>
<proteinExistence type="inferred from homology"/>
<dbReference type="Proteomes" id="UP000245768">
    <property type="component" value="Unassembled WGS sequence"/>
</dbReference>
<dbReference type="Gene3D" id="3.30.420.10">
    <property type="entry name" value="Ribonuclease H-like superfamily/Ribonuclease H"/>
    <property type="match status" value="1"/>
</dbReference>
<gene>
    <name evidence="9" type="ORF">FA10DRAFT_41710</name>
</gene>
<dbReference type="InParanoid" id="A0A316YZN3"/>
<feature type="domain" description="RNase H type-1" evidence="8">
    <location>
        <begin position="101"/>
        <end position="252"/>
    </location>
</feature>
<sequence length="309" mass="36060">MVTQTQKNPRWDFQFPMYGARITLPNEKPLFKMSPADERERQHNRKRIMGKKSRRFFKVVDTEAPLANSFKCHPLDTPDQLFVPTNNWGLVPQTRFVHHFDEAMVLVQTDGACRDNGRPNAKAASAVVYAPHNPLTGTEGVFSFPLRDKRDATSNRAEMIAVLAAIRCRNWKAEGFSRLVIGTDSEWIVKGATMYVRKWQYTNWRTASGDKLTGSIVWNIEANRHNGLEVLFWRLDRSLNGRADAAAKREVNEMTTFVNGLSTVAIIPERYHDEYVRYHDEYVRYHDEYVRYHDEYVRYHDEYDDFTSI</sequence>
<keyword evidence="6" id="KW-0255">Endonuclease</keyword>
<evidence type="ECO:0000313" key="9">
    <source>
        <dbReference type="EMBL" id="PWN94128.1"/>
    </source>
</evidence>
<evidence type="ECO:0000256" key="1">
    <source>
        <dbReference type="ARBA" id="ARBA00000077"/>
    </source>
</evidence>
<evidence type="ECO:0000313" key="10">
    <source>
        <dbReference type="Proteomes" id="UP000245768"/>
    </source>
</evidence>
<reference evidence="9 10" key="1">
    <citation type="journal article" date="2018" name="Mol. Biol. Evol.">
        <title>Broad Genomic Sampling Reveals a Smut Pathogenic Ancestry of the Fungal Clade Ustilaginomycotina.</title>
        <authorList>
            <person name="Kijpornyongpan T."/>
            <person name="Mondo S.J."/>
            <person name="Barry K."/>
            <person name="Sandor L."/>
            <person name="Lee J."/>
            <person name="Lipzen A."/>
            <person name="Pangilinan J."/>
            <person name="LaButti K."/>
            <person name="Hainaut M."/>
            <person name="Henrissat B."/>
            <person name="Grigoriev I.V."/>
            <person name="Spatafora J.W."/>
            <person name="Aime M.C."/>
        </authorList>
    </citation>
    <scope>NUCLEOTIDE SEQUENCE [LARGE SCALE GENOMIC DNA]</scope>
    <source>
        <strain evidence="9 10">MCA 4198</strain>
    </source>
</reference>
<keyword evidence="5" id="KW-0479">Metal-binding</keyword>
<evidence type="ECO:0000259" key="8">
    <source>
        <dbReference type="PROSITE" id="PS50879"/>
    </source>
</evidence>
<dbReference type="OrthoDB" id="407198at2759"/>
<dbReference type="RefSeq" id="XP_025381326.1">
    <property type="nucleotide sequence ID" value="XM_025525469.1"/>
</dbReference>
<comment type="similarity">
    <text evidence="2">Belongs to the RNase H family.</text>
</comment>
<dbReference type="GO" id="GO:0046872">
    <property type="term" value="F:metal ion binding"/>
    <property type="evidence" value="ECO:0007669"/>
    <property type="project" value="UniProtKB-KW"/>
</dbReference>
<keyword evidence="4" id="KW-0540">Nuclease</keyword>
<evidence type="ECO:0000256" key="2">
    <source>
        <dbReference type="ARBA" id="ARBA00005300"/>
    </source>
</evidence>
<protein>
    <recommendedName>
        <fullName evidence="3">ribonuclease H</fullName>
        <ecNumber evidence="3">3.1.26.4</ecNumber>
    </recommendedName>
</protein>
<dbReference type="GO" id="GO:0004523">
    <property type="term" value="F:RNA-DNA hybrid ribonuclease activity"/>
    <property type="evidence" value="ECO:0007669"/>
    <property type="project" value="UniProtKB-EC"/>
</dbReference>
<keyword evidence="7" id="KW-0378">Hydrolase</keyword>
<dbReference type="PANTHER" id="PTHR10642">
    <property type="entry name" value="RIBONUCLEASE H1"/>
    <property type="match status" value="1"/>
</dbReference>
<dbReference type="Pfam" id="PF00075">
    <property type="entry name" value="RNase_H"/>
    <property type="match status" value="1"/>
</dbReference>
<name>A0A316YZN3_9BASI</name>
<accession>A0A316YZN3</accession>
<evidence type="ECO:0000256" key="5">
    <source>
        <dbReference type="ARBA" id="ARBA00022723"/>
    </source>
</evidence>
<dbReference type="InterPro" id="IPR036397">
    <property type="entry name" value="RNaseH_sf"/>
</dbReference>
<organism evidence="9 10">
    <name type="scientific">Acaromyces ingoldii</name>
    <dbReference type="NCBI Taxonomy" id="215250"/>
    <lineage>
        <taxon>Eukaryota</taxon>
        <taxon>Fungi</taxon>
        <taxon>Dikarya</taxon>
        <taxon>Basidiomycota</taxon>
        <taxon>Ustilaginomycotina</taxon>
        <taxon>Exobasidiomycetes</taxon>
        <taxon>Exobasidiales</taxon>
        <taxon>Cryptobasidiaceae</taxon>
        <taxon>Acaromyces</taxon>
    </lineage>
</organism>
<dbReference type="PROSITE" id="PS50879">
    <property type="entry name" value="RNASE_H_1"/>
    <property type="match status" value="1"/>
</dbReference>
<dbReference type="SUPFAM" id="SSF53098">
    <property type="entry name" value="Ribonuclease H-like"/>
    <property type="match status" value="1"/>
</dbReference>
<dbReference type="InterPro" id="IPR050092">
    <property type="entry name" value="RNase_H"/>
</dbReference>
<dbReference type="PANTHER" id="PTHR10642:SF26">
    <property type="entry name" value="RIBONUCLEASE H1"/>
    <property type="match status" value="1"/>
</dbReference>
<evidence type="ECO:0000256" key="3">
    <source>
        <dbReference type="ARBA" id="ARBA00012180"/>
    </source>
</evidence>
<dbReference type="EC" id="3.1.26.4" evidence="3"/>
<evidence type="ECO:0000256" key="7">
    <source>
        <dbReference type="ARBA" id="ARBA00022801"/>
    </source>
</evidence>
<dbReference type="AlphaFoldDB" id="A0A316YZN3"/>